<comment type="catalytic activity">
    <reaction evidence="1">
        <text>ATP + protein L-histidine = ADP + protein N-phospho-L-histidine.</text>
        <dbReference type="EC" id="2.7.13.3"/>
    </reaction>
</comment>
<dbReference type="Pfam" id="PF01590">
    <property type="entry name" value="GAF"/>
    <property type="match status" value="2"/>
</dbReference>
<dbReference type="Gene3D" id="1.10.287.130">
    <property type="match status" value="1"/>
</dbReference>
<evidence type="ECO:0000256" key="5">
    <source>
        <dbReference type="ARBA" id="ARBA00022777"/>
    </source>
</evidence>
<evidence type="ECO:0000256" key="4">
    <source>
        <dbReference type="ARBA" id="ARBA00022679"/>
    </source>
</evidence>
<accession>A0A538TWG6</accession>
<dbReference type="SMART" id="SM00065">
    <property type="entry name" value="GAF"/>
    <property type="match status" value="2"/>
</dbReference>
<dbReference type="SUPFAM" id="SSF55874">
    <property type="entry name" value="ATPase domain of HSP90 chaperone/DNA topoisomerase II/histidine kinase"/>
    <property type="match status" value="1"/>
</dbReference>
<dbReference type="Gene3D" id="3.30.450.40">
    <property type="match status" value="2"/>
</dbReference>
<dbReference type="PROSITE" id="PS51832">
    <property type="entry name" value="HD_GYP"/>
    <property type="match status" value="1"/>
</dbReference>
<evidence type="ECO:0000256" key="2">
    <source>
        <dbReference type="ARBA" id="ARBA00012438"/>
    </source>
</evidence>
<dbReference type="PANTHER" id="PTHR43711:SF1">
    <property type="entry name" value="HISTIDINE KINASE 1"/>
    <property type="match status" value="1"/>
</dbReference>
<dbReference type="Gene3D" id="3.30.565.10">
    <property type="entry name" value="Histidine kinase-like ATPase, C-terminal domain"/>
    <property type="match status" value="1"/>
</dbReference>
<dbReference type="InterPro" id="IPR029016">
    <property type="entry name" value="GAF-like_dom_sf"/>
</dbReference>
<dbReference type="PROSITE" id="PS50109">
    <property type="entry name" value="HIS_KIN"/>
    <property type="match status" value="1"/>
</dbReference>
<dbReference type="CDD" id="cd00082">
    <property type="entry name" value="HisKA"/>
    <property type="match status" value="1"/>
</dbReference>
<evidence type="ECO:0000256" key="7">
    <source>
        <dbReference type="ARBA" id="ARBA00023136"/>
    </source>
</evidence>
<dbReference type="AlphaFoldDB" id="A0A538TWG6"/>
<dbReference type="InterPro" id="IPR005467">
    <property type="entry name" value="His_kinase_dom"/>
</dbReference>
<dbReference type="SMART" id="SM00387">
    <property type="entry name" value="HATPase_c"/>
    <property type="match status" value="1"/>
</dbReference>
<feature type="domain" description="HD-GYP" evidence="10">
    <location>
        <begin position="658"/>
        <end position="854"/>
    </location>
</feature>
<keyword evidence="6" id="KW-0902">Two-component regulatory system</keyword>
<dbReference type="InterPro" id="IPR004358">
    <property type="entry name" value="Sig_transdc_His_kin-like_C"/>
</dbReference>
<dbReference type="FunFam" id="1.10.287.130:FF:000001">
    <property type="entry name" value="Two-component sensor histidine kinase"/>
    <property type="match status" value="1"/>
</dbReference>
<dbReference type="InterPro" id="IPR003018">
    <property type="entry name" value="GAF"/>
</dbReference>
<keyword evidence="3" id="KW-0597">Phosphoprotein</keyword>
<feature type="domain" description="Histidine kinase" evidence="9">
    <location>
        <begin position="282"/>
        <end position="502"/>
    </location>
</feature>
<dbReference type="Proteomes" id="UP000316609">
    <property type="component" value="Unassembled WGS sequence"/>
</dbReference>
<dbReference type="CDD" id="cd16922">
    <property type="entry name" value="HATPase_EvgS-ArcB-TorS-like"/>
    <property type="match status" value="1"/>
</dbReference>
<dbReference type="SMART" id="SM00388">
    <property type="entry name" value="HisKA"/>
    <property type="match status" value="1"/>
</dbReference>
<evidence type="ECO:0000256" key="6">
    <source>
        <dbReference type="ARBA" id="ARBA00023012"/>
    </source>
</evidence>
<evidence type="ECO:0000256" key="8">
    <source>
        <dbReference type="SAM" id="MobiDB-lite"/>
    </source>
</evidence>
<dbReference type="InterPro" id="IPR003594">
    <property type="entry name" value="HATPase_dom"/>
</dbReference>
<evidence type="ECO:0000256" key="1">
    <source>
        <dbReference type="ARBA" id="ARBA00000085"/>
    </source>
</evidence>
<dbReference type="PRINTS" id="PR00344">
    <property type="entry name" value="BCTRLSENSOR"/>
</dbReference>
<dbReference type="Pfam" id="PF13487">
    <property type="entry name" value="HD_5"/>
    <property type="match status" value="1"/>
</dbReference>
<evidence type="ECO:0000313" key="12">
    <source>
        <dbReference type="Proteomes" id="UP000316609"/>
    </source>
</evidence>
<dbReference type="InterPro" id="IPR036097">
    <property type="entry name" value="HisK_dim/P_sf"/>
</dbReference>
<comment type="caution">
    <text evidence="11">The sequence shown here is derived from an EMBL/GenBank/DDBJ whole genome shotgun (WGS) entry which is preliminary data.</text>
</comment>
<dbReference type="Pfam" id="PF02518">
    <property type="entry name" value="HATPase_c"/>
    <property type="match status" value="1"/>
</dbReference>
<dbReference type="InterPro" id="IPR037522">
    <property type="entry name" value="HD_GYP_dom"/>
</dbReference>
<feature type="region of interest" description="Disordered" evidence="8">
    <location>
        <begin position="1"/>
        <end position="53"/>
    </location>
</feature>
<proteinExistence type="predicted"/>
<dbReference type="InterPro" id="IPR050736">
    <property type="entry name" value="Sensor_HK_Regulatory"/>
</dbReference>
<organism evidence="11 12">
    <name type="scientific">Eiseniibacteriota bacterium</name>
    <dbReference type="NCBI Taxonomy" id="2212470"/>
    <lineage>
        <taxon>Bacteria</taxon>
        <taxon>Candidatus Eiseniibacteriota</taxon>
    </lineage>
</organism>
<dbReference type="SUPFAM" id="SSF47384">
    <property type="entry name" value="Homodimeric domain of signal transducing histidine kinase"/>
    <property type="match status" value="1"/>
</dbReference>
<dbReference type="EMBL" id="VBOY01000020">
    <property type="protein sequence ID" value="TMQ67980.1"/>
    <property type="molecule type" value="Genomic_DNA"/>
</dbReference>
<dbReference type="EC" id="2.7.13.3" evidence="2"/>
<dbReference type="FunFam" id="3.30.565.10:FF:000006">
    <property type="entry name" value="Sensor histidine kinase WalK"/>
    <property type="match status" value="1"/>
</dbReference>
<protein>
    <recommendedName>
        <fullName evidence="2">histidine kinase</fullName>
        <ecNumber evidence="2">2.7.13.3</ecNumber>
    </recommendedName>
</protein>
<evidence type="ECO:0000256" key="3">
    <source>
        <dbReference type="ARBA" id="ARBA00022553"/>
    </source>
</evidence>
<name>A0A538TWG6_UNCEI</name>
<dbReference type="InterPro" id="IPR003661">
    <property type="entry name" value="HisK_dim/P_dom"/>
</dbReference>
<sequence length="866" mass="95503">MGRRAGNTGPSPMELKLKSDLDRTRRELSQLKKAGGGQTQREEPAQLRGQVTELEETRGRLSKLYFDQLEENRRRASKLHEILRAISQINADLDLDTLLSRVAATIQTSLDFGVVFIRIREPGSDRLQAAAFAGLAASACAALEAEDVKLEDFESWLSEEFRVSRSFFIHHAHPLSRRLPKGYVPELGPREAWEWHAEDVLLVPLVNGGGERIGYISVDDPADRLVPSHEVIELLEIFASHAVVAIENARLYRQLASRTAELEDLSVRMKEMNELKSNFVSTVSHELRTPLTAIRAYVDTILAAGIERLSSEQVRQFLGVLDEESLRLSRLIESVLDLSHYDSRPARPQRQTVDLREVVEETASLLARMAEAGRVDLKVVGEAADTHVDADRDQMRQLVLHLGGNAIKFTPAGGRVVVRLTGDERSLALTVEDTGIGIPEEALEKIFDRFYQVDSSLVRRFGGTGLGLAICKSIVEGHGGRIRATSSAEQGSCFTVTVPRRAGPVIVVRPGSVQPLPSEDVLRLAVEMVSEVMNAGVVSLMLQEPNGDLVIQAAIGLEDWVVRDARVRPGSGVAGWVAQHRRPVCVARRENELESAGSGRSSYRTGTYLSVPLENENGLLGVLNVTDPHSQRPFQAEDCNLLLELAERIAHAWQRASLETNRSEVGDTADALRRVLEHLRVRRQTAPDRVSLAQTIAAEMGLEAAEIGLIGYAATVHDVGMAVVSPITEKREALTDAERREMQRHVEIGAEILRPLEIMGSLHDVVLSHHEWWDGSGYPRGLKGKDIPMGARLLAVVDAFESMTQGRAHRLPQSPEAALLEIMELRGKQFDPELVDALARVLPRWDAEAGGAIPATQPQSTLERGR</sequence>
<gene>
    <name evidence="11" type="ORF">E6K78_02815</name>
</gene>
<dbReference type="SUPFAM" id="SSF55781">
    <property type="entry name" value="GAF domain-like"/>
    <property type="match status" value="2"/>
</dbReference>
<dbReference type="Gene3D" id="1.10.3210.10">
    <property type="entry name" value="Hypothetical protein af1432"/>
    <property type="match status" value="1"/>
</dbReference>
<reference evidence="11 12" key="1">
    <citation type="journal article" date="2019" name="Nat. Microbiol.">
        <title>Mediterranean grassland soil C-N compound turnover is dependent on rainfall and depth, and is mediated by genomically divergent microorganisms.</title>
        <authorList>
            <person name="Diamond S."/>
            <person name="Andeer P.F."/>
            <person name="Li Z."/>
            <person name="Crits-Christoph A."/>
            <person name="Burstein D."/>
            <person name="Anantharaman K."/>
            <person name="Lane K.R."/>
            <person name="Thomas B.C."/>
            <person name="Pan C."/>
            <person name="Northen T.R."/>
            <person name="Banfield J.F."/>
        </authorList>
    </citation>
    <scope>NUCLEOTIDE SEQUENCE [LARGE SCALE GENOMIC DNA]</scope>
    <source>
        <strain evidence="11">WS_8</strain>
    </source>
</reference>
<feature type="compositionally biased region" description="Basic and acidic residues" evidence="8">
    <location>
        <begin position="15"/>
        <end position="30"/>
    </location>
</feature>
<evidence type="ECO:0000259" key="10">
    <source>
        <dbReference type="PROSITE" id="PS51832"/>
    </source>
</evidence>
<dbReference type="InterPro" id="IPR003607">
    <property type="entry name" value="HD/PDEase_dom"/>
</dbReference>
<evidence type="ECO:0000259" key="9">
    <source>
        <dbReference type="PROSITE" id="PS50109"/>
    </source>
</evidence>
<evidence type="ECO:0000313" key="11">
    <source>
        <dbReference type="EMBL" id="TMQ67980.1"/>
    </source>
</evidence>
<keyword evidence="5" id="KW-0418">Kinase</keyword>
<dbReference type="GO" id="GO:0000155">
    <property type="term" value="F:phosphorelay sensor kinase activity"/>
    <property type="evidence" value="ECO:0007669"/>
    <property type="project" value="InterPro"/>
</dbReference>
<dbReference type="PANTHER" id="PTHR43711">
    <property type="entry name" value="TWO-COMPONENT HISTIDINE KINASE"/>
    <property type="match status" value="1"/>
</dbReference>
<keyword evidence="4" id="KW-0808">Transferase</keyword>
<dbReference type="CDD" id="cd00077">
    <property type="entry name" value="HDc"/>
    <property type="match status" value="1"/>
</dbReference>
<dbReference type="SUPFAM" id="SSF109604">
    <property type="entry name" value="HD-domain/PDEase-like"/>
    <property type="match status" value="1"/>
</dbReference>
<dbReference type="Pfam" id="PF00512">
    <property type="entry name" value="HisKA"/>
    <property type="match status" value="1"/>
</dbReference>
<dbReference type="InterPro" id="IPR036890">
    <property type="entry name" value="HATPase_C_sf"/>
</dbReference>
<keyword evidence="7" id="KW-0472">Membrane</keyword>